<dbReference type="EMBL" id="BMDC01000001">
    <property type="protein sequence ID" value="GGH61756.1"/>
    <property type="molecule type" value="Genomic_DNA"/>
</dbReference>
<accession>A0A917IRQ0</accession>
<dbReference type="InterPro" id="IPR029058">
    <property type="entry name" value="AB_hydrolase_fold"/>
</dbReference>
<dbReference type="AlphaFoldDB" id="A0A917IRQ0"/>
<reference evidence="1 2" key="1">
    <citation type="journal article" date="2014" name="Int. J. Syst. Evol. Microbiol.">
        <title>Complete genome sequence of Corynebacterium casei LMG S-19264T (=DSM 44701T), isolated from a smear-ripened cheese.</title>
        <authorList>
            <consortium name="US DOE Joint Genome Institute (JGI-PGF)"/>
            <person name="Walter F."/>
            <person name="Albersmeier A."/>
            <person name="Kalinowski J."/>
            <person name="Ruckert C."/>
        </authorList>
    </citation>
    <scope>NUCLEOTIDE SEQUENCE [LARGE SCALE GENOMIC DNA]</scope>
    <source>
        <strain evidence="1 2">CCM 8669</strain>
    </source>
</reference>
<evidence type="ECO:0008006" key="3">
    <source>
        <dbReference type="Google" id="ProtNLM"/>
    </source>
</evidence>
<dbReference type="SUPFAM" id="SSF53474">
    <property type="entry name" value="alpha/beta-Hydrolases"/>
    <property type="match status" value="1"/>
</dbReference>
<evidence type="ECO:0000313" key="1">
    <source>
        <dbReference type="EMBL" id="GGH61756.1"/>
    </source>
</evidence>
<proteinExistence type="predicted"/>
<keyword evidence="2" id="KW-1185">Reference proteome</keyword>
<organism evidence="1 2">
    <name type="scientific">Rothia aerolata</name>
    <dbReference type="NCBI Taxonomy" id="1812262"/>
    <lineage>
        <taxon>Bacteria</taxon>
        <taxon>Bacillati</taxon>
        <taxon>Actinomycetota</taxon>
        <taxon>Actinomycetes</taxon>
        <taxon>Micrococcales</taxon>
        <taxon>Micrococcaceae</taxon>
        <taxon>Rothia</taxon>
    </lineage>
</organism>
<evidence type="ECO:0000313" key="2">
    <source>
        <dbReference type="Proteomes" id="UP000600171"/>
    </source>
</evidence>
<gene>
    <name evidence="1" type="ORF">GCM10007359_11260</name>
</gene>
<comment type="caution">
    <text evidence="1">The sequence shown here is derived from an EMBL/GenBank/DDBJ whole genome shotgun (WGS) entry which is preliminary data.</text>
</comment>
<dbReference type="Proteomes" id="UP000600171">
    <property type="component" value="Unassembled WGS sequence"/>
</dbReference>
<protein>
    <recommendedName>
        <fullName evidence="3">Alpha/beta hydrolase</fullName>
    </recommendedName>
</protein>
<dbReference type="RefSeq" id="WP_188359295.1">
    <property type="nucleotide sequence ID" value="NZ_BMDC01000001.1"/>
</dbReference>
<sequence length="608" mass="65615">MAGVAQRELAIAGGGGRLYVDTDSIEEAGLRLTALGEENLSIGARLAPLAAQVAALLGLEATGTGARAAGMLTAAAAACGAQGLELMTVGSSAKTAAETYAQAEDVANRWLNELALEVPGAFYWLAEQSAPDGKIGEKIDEYTGDIWLSELTAKALFGFGYYLDTKFNGEGFAKIRAKKALDKIGIPDSLREGLADFAFDLSKPWGSYRDLADDSVRVKKIDSADRSSRGAQARSDLEKQLIDYPETALDYAHNLDIVGQLIENNDREHAAAGDVIEYGGIYFQVSRDEQGNISEARVYVPGTDMDKKFLPYSGEIASVGSNLEEVSHDPTTPIEDSTAYIQLLDRGLRELGLENSGVPVYLAGFSRGGIVVANASSNTEMRSKYNLQGAYIQGAPVGDDSLPDDIPITVVRDRGDTVPKLQGNGREPFQADNVEYIDTDYFGVTESGRAEAASEDIDFWGSHGSAEYVEALKASGGAEGQLSENDPLQQAETYLVEGSTWSPSTTNDDIAFYTETSMAVAGYDLVETVGDRLKNPLMQALPDLSEDFDYSDFYTDYIAPRIEEHPSLRYLSPGATFHGYRYYLYAQTARARAENAAEFAYIPPEPAQ</sequence>
<name>A0A917IRQ0_9MICC</name>